<evidence type="ECO:0000313" key="6">
    <source>
        <dbReference type="EMBL" id="MPW25989.1"/>
    </source>
</evidence>
<accession>A0A6A7K908</accession>
<keyword evidence="7" id="KW-1185">Reference proteome</keyword>
<dbReference type="GO" id="GO:0016787">
    <property type="term" value="F:hydrolase activity"/>
    <property type="evidence" value="ECO:0007669"/>
    <property type="project" value="UniProtKB-KW"/>
</dbReference>
<comment type="similarity">
    <text evidence="3">Belongs to the peptidase M24B family.</text>
</comment>
<dbReference type="Gene3D" id="3.90.230.10">
    <property type="entry name" value="Creatinase/methionine aminopeptidase superfamily"/>
    <property type="match status" value="1"/>
</dbReference>
<keyword evidence="2" id="KW-0378">Hydrolase</keyword>
<evidence type="ECO:0000259" key="4">
    <source>
        <dbReference type="Pfam" id="PF00557"/>
    </source>
</evidence>
<evidence type="ECO:0000313" key="7">
    <source>
        <dbReference type="Proteomes" id="UP000440004"/>
    </source>
</evidence>
<dbReference type="PANTHER" id="PTHR46112">
    <property type="entry name" value="AMINOPEPTIDASE"/>
    <property type="match status" value="1"/>
</dbReference>
<organism evidence="6 7">
    <name type="scientific">Alkalibaculum sporogenes</name>
    <dbReference type="NCBI Taxonomy" id="2655001"/>
    <lineage>
        <taxon>Bacteria</taxon>
        <taxon>Bacillati</taxon>
        <taxon>Bacillota</taxon>
        <taxon>Clostridia</taxon>
        <taxon>Eubacteriales</taxon>
        <taxon>Eubacteriaceae</taxon>
        <taxon>Alkalibaculum</taxon>
    </lineage>
</organism>
<dbReference type="InterPro" id="IPR036005">
    <property type="entry name" value="Creatinase/aminopeptidase-like"/>
</dbReference>
<keyword evidence="1 3" id="KW-0479">Metal-binding</keyword>
<dbReference type="GO" id="GO:0046872">
    <property type="term" value="F:metal ion binding"/>
    <property type="evidence" value="ECO:0007669"/>
    <property type="project" value="UniProtKB-KW"/>
</dbReference>
<dbReference type="Pfam" id="PF00557">
    <property type="entry name" value="Peptidase_M24"/>
    <property type="match status" value="1"/>
</dbReference>
<protein>
    <submittedName>
        <fullName evidence="6">M24 family metallopeptidase</fullName>
    </submittedName>
</protein>
<dbReference type="Pfam" id="PF01321">
    <property type="entry name" value="Creatinase_N"/>
    <property type="match status" value="1"/>
</dbReference>
<evidence type="ECO:0000259" key="5">
    <source>
        <dbReference type="Pfam" id="PF01321"/>
    </source>
</evidence>
<comment type="caution">
    <text evidence="6">The sequence shown here is derived from an EMBL/GenBank/DDBJ whole genome shotgun (WGS) entry which is preliminary data.</text>
</comment>
<dbReference type="SUPFAM" id="SSF53092">
    <property type="entry name" value="Creatinase/prolidase N-terminal domain"/>
    <property type="match status" value="1"/>
</dbReference>
<dbReference type="RefSeq" id="WP_152804018.1">
    <property type="nucleotide sequence ID" value="NZ_WHNX01000012.1"/>
</dbReference>
<dbReference type="InterPro" id="IPR000587">
    <property type="entry name" value="Creatinase_N"/>
</dbReference>
<evidence type="ECO:0000256" key="1">
    <source>
        <dbReference type="ARBA" id="ARBA00022723"/>
    </source>
</evidence>
<gene>
    <name evidence="6" type="ORF">GC105_09315</name>
</gene>
<dbReference type="SUPFAM" id="SSF55920">
    <property type="entry name" value="Creatinase/aminopeptidase"/>
    <property type="match status" value="1"/>
</dbReference>
<reference evidence="6 7" key="1">
    <citation type="submission" date="2019-10" db="EMBL/GenBank/DDBJ databases">
        <title>Alkalibaculum tamaniensis sp.nov., a new alkaliphilic acetogen, isolated on methoxylated aromatics from a mud volcano.</title>
        <authorList>
            <person name="Khomyakova M.A."/>
            <person name="Merkel A.Y."/>
            <person name="Bonch-Osmolovskaya E.A."/>
            <person name="Slobodkin A.I."/>
        </authorList>
    </citation>
    <scope>NUCLEOTIDE SEQUENCE [LARGE SCALE GENOMIC DNA]</scope>
    <source>
        <strain evidence="6 7">M08DMB</strain>
    </source>
</reference>
<evidence type="ECO:0000256" key="3">
    <source>
        <dbReference type="RuleBase" id="RU000590"/>
    </source>
</evidence>
<dbReference type="PANTHER" id="PTHR46112:SF3">
    <property type="entry name" value="AMINOPEPTIDASE YPDF"/>
    <property type="match status" value="1"/>
</dbReference>
<feature type="domain" description="Peptidase M24" evidence="4">
    <location>
        <begin position="138"/>
        <end position="341"/>
    </location>
</feature>
<proteinExistence type="inferred from homology"/>
<dbReference type="InterPro" id="IPR000994">
    <property type="entry name" value="Pept_M24"/>
</dbReference>
<dbReference type="EMBL" id="WHNX01000012">
    <property type="protein sequence ID" value="MPW25989.1"/>
    <property type="molecule type" value="Genomic_DNA"/>
</dbReference>
<dbReference type="PROSITE" id="PS00491">
    <property type="entry name" value="PROLINE_PEPTIDASE"/>
    <property type="match status" value="1"/>
</dbReference>
<dbReference type="InterPro" id="IPR001131">
    <property type="entry name" value="Peptidase_M24B_aminopep-P_CS"/>
</dbReference>
<evidence type="ECO:0000256" key="2">
    <source>
        <dbReference type="ARBA" id="ARBA00022801"/>
    </source>
</evidence>
<sequence>MKIKRVNNVLEIMKERGLSQLLINDIYSIYYLTGVYIDSGERFFSLLLKTNGEHKLFVNRLFLLQANCLVDKVIYSDTDSIMNIVSKYLDSNTPLGVDKELPAKFLLPLIHGGAAKEYKIGSLCIDQVRGIKDKEEQDKMRIVSKINDSAMERLKNIIIPGISEKEAANKLLDIYYELGADEYSFEPLIAFGENAAEPHHSVDNTILKDGDCILFDIGCKKNMYCADMTRTFFYKQVSEEHQKIYDCVKQANEKAIHQIKPGIRFKDIDQVARTYIEDAGYGDKFTHRLGHFIGIEVHEYGDVSESNSDIIQEGMIFSIEPGIYIQGDVGVRIEDLVMVTKDGCELLNYYSKVLEVII</sequence>
<feature type="domain" description="Creatinase N-terminal" evidence="5">
    <location>
        <begin position="5"/>
        <end position="129"/>
    </location>
</feature>
<dbReference type="InterPro" id="IPR029149">
    <property type="entry name" value="Creatin/AminoP/Spt16_N"/>
</dbReference>
<dbReference type="CDD" id="cd01092">
    <property type="entry name" value="APP-like"/>
    <property type="match status" value="1"/>
</dbReference>
<dbReference type="InterPro" id="IPR050659">
    <property type="entry name" value="Peptidase_M24B"/>
</dbReference>
<dbReference type="Gene3D" id="3.40.350.10">
    <property type="entry name" value="Creatinase/prolidase N-terminal domain"/>
    <property type="match status" value="1"/>
</dbReference>
<name>A0A6A7K908_9FIRM</name>
<dbReference type="AlphaFoldDB" id="A0A6A7K908"/>
<dbReference type="Proteomes" id="UP000440004">
    <property type="component" value="Unassembled WGS sequence"/>
</dbReference>